<evidence type="ECO:0000256" key="1">
    <source>
        <dbReference type="SAM" id="SignalP"/>
    </source>
</evidence>
<dbReference type="GO" id="GO:0005615">
    <property type="term" value="C:extracellular space"/>
    <property type="evidence" value="ECO:0007669"/>
    <property type="project" value="TreeGrafter"/>
</dbReference>
<reference evidence="4" key="2">
    <citation type="submission" date="2014-05" db="EMBL/GenBank/DDBJ databases">
        <authorList>
            <person name="Chronopoulou M."/>
        </authorList>
    </citation>
    <scope>NUCLEOTIDE SEQUENCE</scope>
    <source>
        <tissue evidence="4">Whole organism</tissue>
    </source>
</reference>
<proteinExistence type="evidence at transcript level"/>
<dbReference type="OrthoDB" id="286301at2759"/>
<dbReference type="EMBL" id="BT121335">
    <property type="protein sequence ID" value="ADD38265.1"/>
    <property type="molecule type" value="mRNA"/>
</dbReference>
<feature type="chain" id="PRO_5013521886" evidence="1">
    <location>
        <begin position="19"/>
        <end position="164"/>
    </location>
</feature>
<protein>
    <submittedName>
        <fullName evidence="3">Protein sll1483</fullName>
    </submittedName>
</protein>
<dbReference type="InterPro" id="IPR000782">
    <property type="entry name" value="FAS1_domain"/>
</dbReference>
<evidence type="ECO:0000313" key="3">
    <source>
        <dbReference type="EMBL" id="ADD38265.1"/>
    </source>
</evidence>
<dbReference type="SMART" id="SM00554">
    <property type="entry name" value="FAS1"/>
    <property type="match status" value="1"/>
</dbReference>
<reference evidence="3" key="1">
    <citation type="submission" date="2010-03" db="EMBL/GenBank/DDBJ databases">
        <title>Atlantic Lepeophtheirus salmonis ESTs and full-length cDNAs.</title>
        <authorList>
            <person name="Yasuike M."/>
            <person name="von Schalburg K."/>
            <person name="Cooper G."/>
            <person name="Leong J."/>
            <person name="Nilsen F."/>
            <person name="Jones S.R.M."/>
            <person name="Koop B.F."/>
        </authorList>
    </citation>
    <scope>NUCLEOTIDE SEQUENCE</scope>
    <source>
        <strain evidence="3">Atlantic form</strain>
        <tissue evidence="3">Mixed tissue</tissue>
    </source>
</reference>
<dbReference type="PROSITE" id="PS50213">
    <property type="entry name" value="FAS1"/>
    <property type="match status" value="1"/>
</dbReference>
<keyword evidence="1" id="KW-0732">Signal</keyword>
<dbReference type="SUPFAM" id="SSF82153">
    <property type="entry name" value="FAS1 domain"/>
    <property type="match status" value="1"/>
</dbReference>
<dbReference type="PANTHER" id="PTHR10900:SF77">
    <property type="entry name" value="FI19380P1"/>
    <property type="match status" value="1"/>
</dbReference>
<feature type="signal peptide" evidence="1">
    <location>
        <begin position="1"/>
        <end position="18"/>
    </location>
</feature>
<dbReference type="FunFam" id="2.30.180.10:FF:000032">
    <property type="entry name" value="Fasciclin domain-containing protein, putative"/>
    <property type="match status" value="1"/>
</dbReference>
<dbReference type="Pfam" id="PF02469">
    <property type="entry name" value="Fasciclin"/>
    <property type="match status" value="1"/>
</dbReference>
<name>D3PI79_LEPSM</name>
<dbReference type="InterPro" id="IPR036378">
    <property type="entry name" value="FAS1_dom_sf"/>
</dbReference>
<organism evidence="3">
    <name type="scientific">Lepeophtheirus salmonis</name>
    <name type="common">Salmon louse</name>
    <name type="synonym">Caligus salmonis</name>
    <dbReference type="NCBI Taxonomy" id="72036"/>
    <lineage>
        <taxon>Eukaryota</taxon>
        <taxon>Metazoa</taxon>
        <taxon>Ecdysozoa</taxon>
        <taxon>Arthropoda</taxon>
        <taxon>Crustacea</taxon>
        <taxon>Multicrustacea</taxon>
        <taxon>Hexanauplia</taxon>
        <taxon>Copepoda</taxon>
        <taxon>Siphonostomatoida</taxon>
        <taxon>Caligidae</taxon>
        <taxon>Lepeophtheirus</taxon>
    </lineage>
</organism>
<dbReference type="EMBL" id="HACA01023658">
    <property type="protein sequence ID" value="CDW41019.1"/>
    <property type="molecule type" value="Transcribed_RNA"/>
</dbReference>
<feature type="domain" description="FAS1" evidence="2">
    <location>
        <begin position="27"/>
        <end position="164"/>
    </location>
</feature>
<dbReference type="Gene3D" id="2.30.180.10">
    <property type="entry name" value="FAS1 domain"/>
    <property type="match status" value="1"/>
</dbReference>
<evidence type="ECO:0000259" key="2">
    <source>
        <dbReference type="PROSITE" id="PS50213"/>
    </source>
</evidence>
<accession>D3PI79</accession>
<dbReference type="InterPro" id="IPR050904">
    <property type="entry name" value="Adhesion/Biosynth-related"/>
</dbReference>
<sequence>MKIIALFLIIAIGSSTHAMPVSTCTEDCNLVNVLVGMEKFSGLVASVKAAGLVDTLLGEGPFTVFAPSDHVFKKLPIATLISAASNKEALKTLLLRHVIPGQKIMAGEIPSGTTTLPTAAPGESITIINEKGSVKLMTSGGSATVVSTDIEATNGVIHIINGLL</sequence>
<dbReference type="AlphaFoldDB" id="D3PI79"/>
<dbReference type="PANTHER" id="PTHR10900">
    <property type="entry name" value="PERIOSTIN-RELATED"/>
    <property type="match status" value="1"/>
</dbReference>
<gene>
    <name evidence="3" type="primary">Y1483</name>
</gene>
<evidence type="ECO:0000313" key="4">
    <source>
        <dbReference type="EMBL" id="CDW41019.1"/>
    </source>
</evidence>